<keyword evidence="3 6" id="KW-0067">ATP-binding</keyword>
<keyword evidence="1" id="KW-0813">Transport</keyword>
<dbReference type="AlphaFoldDB" id="A0A5B8FJ75"/>
<dbReference type="InterPro" id="IPR027417">
    <property type="entry name" value="P-loop_NTPase"/>
</dbReference>
<dbReference type="InterPro" id="IPR017871">
    <property type="entry name" value="ABC_transporter-like_CS"/>
</dbReference>
<evidence type="ECO:0000313" key="6">
    <source>
        <dbReference type="EMBL" id="QDL94601.1"/>
    </source>
</evidence>
<keyword evidence="6" id="KW-0614">Plasmid</keyword>
<dbReference type="GO" id="GO:0022857">
    <property type="term" value="F:transmembrane transporter activity"/>
    <property type="evidence" value="ECO:0007669"/>
    <property type="project" value="InterPro"/>
</dbReference>
<dbReference type="Gene3D" id="2.40.50.100">
    <property type="match status" value="1"/>
</dbReference>
<dbReference type="Pfam" id="PF00005">
    <property type="entry name" value="ABC_tran"/>
    <property type="match status" value="1"/>
</dbReference>
<dbReference type="OrthoDB" id="9802264at2"/>
<organism evidence="6 7">
    <name type="scientific">Paroceanicella profunda</name>
    <dbReference type="NCBI Taxonomy" id="2579971"/>
    <lineage>
        <taxon>Bacteria</taxon>
        <taxon>Pseudomonadati</taxon>
        <taxon>Pseudomonadota</taxon>
        <taxon>Alphaproteobacteria</taxon>
        <taxon>Rhodobacterales</taxon>
        <taxon>Paracoccaceae</taxon>
        <taxon>Paroceanicella</taxon>
    </lineage>
</organism>
<dbReference type="Proteomes" id="UP000305888">
    <property type="component" value="Plasmid pD4M1C"/>
</dbReference>
<dbReference type="SUPFAM" id="SSF50331">
    <property type="entry name" value="MOP-like"/>
    <property type="match status" value="1"/>
</dbReference>
<dbReference type="FunFam" id="3.40.50.300:FF:000133">
    <property type="entry name" value="Spermidine/putrescine import ATP-binding protein PotA"/>
    <property type="match status" value="1"/>
</dbReference>
<feature type="compositionally biased region" description="Basic and acidic residues" evidence="4">
    <location>
        <begin position="1"/>
        <end position="11"/>
    </location>
</feature>
<reference evidence="6 7" key="1">
    <citation type="submission" date="2019-06" db="EMBL/GenBank/DDBJ databases">
        <title>Genome sequence of Rhodobacteraceae bacterium D4M1.</title>
        <authorList>
            <person name="Cao J."/>
        </authorList>
    </citation>
    <scope>NUCLEOTIDE SEQUENCE [LARGE SCALE GENOMIC DNA]</scope>
    <source>
        <strain evidence="6 7">D4M1</strain>
        <plasmid evidence="7">pd4m1c</plasmid>
    </source>
</reference>
<dbReference type="InterPro" id="IPR008995">
    <property type="entry name" value="Mo/tungstate-bd_C_term_dom"/>
</dbReference>
<dbReference type="PANTHER" id="PTHR42781">
    <property type="entry name" value="SPERMIDINE/PUTRESCINE IMPORT ATP-BINDING PROTEIN POTA"/>
    <property type="match status" value="1"/>
</dbReference>
<dbReference type="EMBL" id="CP040821">
    <property type="protein sequence ID" value="QDL94601.1"/>
    <property type="molecule type" value="Genomic_DNA"/>
</dbReference>
<sequence length="411" mass="43432">MMRGGWHDRPLTHPGRGSHPEGGPHGAHPTAPCRARHVPAGPRPMTAALQSPLGAPVTFERVSKRYGDALAVDAVDIDVAPGEFFTLLGASGSGKTTTLMMLAGFQMPSSGEIRVGGRAITHVAPAARNVGMVFQSYALFPHMSVAENIGFPLRMRRAGGAARDAAVARVLSIVGLEGLGNRYPRQLSGGQQQRVALARAIVFEPPVLLMDEPLGALDKHLRAHLQVEIKRIQARLGLTVLYVTHDQEEALTMSDRICIMRDGRILQTDSPEALYDRPADTYVAGFFGESNIVTARADGDGHALFGPARVPLPAGVRPGAAVDCAIRPERISLAPAGAPASGGALRVPATVTAATFVGDYRRYELALADGTPLSVREALRETRAGFTPGAAVTASWAPGAMRFFVDGRAVA</sequence>
<feature type="region of interest" description="Disordered" evidence="4">
    <location>
        <begin position="1"/>
        <end position="49"/>
    </location>
</feature>
<dbReference type="GO" id="GO:0005524">
    <property type="term" value="F:ATP binding"/>
    <property type="evidence" value="ECO:0007669"/>
    <property type="project" value="UniProtKB-KW"/>
</dbReference>
<dbReference type="KEGG" id="ppru:FDP22_22270"/>
<dbReference type="GO" id="GO:0016887">
    <property type="term" value="F:ATP hydrolysis activity"/>
    <property type="evidence" value="ECO:0007669"/>
    <property type="project" value="InterPro"/>
</dbReference>
<dbReference type="InterPro" id="IPR003593">
    <property type="entry name" value="AAA+_ATPase"/>
</dbReference>
<dbReference type="GO" id="GO:0043190">
    <property type="term" value="C:ATP-binding cassette (ABC) transporter complex"/>
    <property type="evidence" value="ECO:0007669"/>
    <property type="project" value="InterPro"/>
</dbReference>
<dbReference type="GO" id="GO:0015847">
    <property type="term" value="P:putrescine transport"/>
    <property type="evidence" value="ECO:0007669"/>
    <property type="project" value="UniProtKB-ARBA"/>
</dbReference>
<keyword evidence="2" id="KW-0547">Nucleotide-binding</keyword>
<dbReference type="Gene3D" id="3.40.50.300">
    <property type="entry name" value="P-loop containing nucleotide triphosphate hydrolases"/>
    <property type="match status" value="1"/>
</dbReference>
<dbReference type="SMART" id="SM00382">
    <property type="entry name" value="AAA"/>
    <property type="match status" value="1"/>
</dbReference>
<dbReference type="InterPro" id="IPR013611">
    <property type="entry name" value="Transp-assoc_OB_typ2"/>
</dbReference>
<gene>
    <name evidence="6" type="ORF">FDP22_22270</name>
</gene>
<dbReference type="PROSITE" id="PS00211">
    <property type="entry name" value="ABC_TRANSPORTER_1"/>
    <property type="match status" value="1"/>
</dbReference>
<feature type="domain" description="ABC transporter" evidence="5">
    <location>
        <begin position="57"/>
        <end position="287"/>
    </location>
</feature>
<name>A0A5B8FJ75_9RHOB</name>
<protein>
    <submittedName>
        <fullName evidence="6">ABC transporter ATP-binding protein</fullName>
    </submittedName>
</protein>
<evidence type="ECO:0000256" key="4">
    <source>
        <dbReference type="SAM" id="MobiDB-lite"/>
    </source>
</evidence>
<keyword evidence="7" id="KW-1185">Reference proteome</keyword>
<proteinExistence type="predicted"/>
<dbReference type="SUPFAM" id="SSF52540">
    <property type="entry name" value="P-loop containing nucleoside triphosphate hydrolases"/>
    <property type="match status" value="1"/>
</dbReference>
<dbReference type="InterPro" id="IPR003439">
    <property type="entry name" value="ABC_transporter-like_ATP-bd"/>
</dbReference>
<evidence type="ECO:0000256" key="3">
    <source>
        <dbReference type="ARBA" id="ARBA00022840"/>
    </source>
</evidence>
<evidence type="ECO:0000256" key="1">
    <source>
        <dbReference type="ARBA" id="ARBA00022448"/>
    </source>
</evidence>
<dbReference type="PANTHER" id="PTHR42781:SF4">
    <property type="entry name" value="SPERMIDINE_PUTRESCINE IMPORT ATP-BINDING PROTEIN POTA"/>
    <property type="match status" value="1"/>
</dbReference>
<dbReference type="InterPro" id="IPR050093">
    <property type="entry name" value="ABC_SmlMolc_Importer"/>
</dbReference>
<dbReference type="Pfam" id="PF08402">
    <property type="entry name" value="TOBE_2"/>
    <property type="match status" value="1"/>
</dbReference>
<geneLocation type="plasmid" evidence="7">
    <name>pd4m1c</name>
</geneLocation>
<evidence type="ECO:0000259" key="5">
    <source>
        <dbReference type="PROSITE" id="PS50893"/>
    </source>
</evidence>
<dbReference type="PROSITE" id="PS50893">
    <property type="entry name" value="ABC_TRANSPORTER_2"/>
    <property type="match status" value="1"/>
</dbReference>
<evidence type="ECO:0000256" key="2">
    <source>
        <dbReference type="ARBA" id="ARBA00022741"/>
    </source>
</evidence>
<accession>A0A5B8FJ75</accession>
<evidence type="ECO:0000313" key="7">
    <source>
        <dbReference type="Proteomes" id="UP000305888"/>
    </source>
</evidence>